<dbReference type="CDD" id="cd03426">
    <property type="entry name" value="NUDIX_CoAse_Nudt7"/>
    <property type="match status" value="1"/>
</dbReference>
<dbReference type="InterPro" id="IPR045121">
    <property type="entry name" value="CoAse"/>
</dbReference>
<dbReference type="GO" id="GO:0010945">
    <property type="term" value="F:coenzyme A diphosphatase activity"/>
    <property type="evidence" value="ECO:0007669"/>
    <property type="project" value="InterPro"/>
</dbReference>
<accession>A0A6P0UQJ0</accession>
<dbReference type="InterPro" id="IPR015797">
    <property type="entry name" value="NUDIX_hydrolase-like_dom_sf"/>
</dbReference>
<reference evidence="8 9" key="1">
    <citation type="submission" date="2020-01" db="EMBL/GenBank/DDBJ databases">
        <title>Leptobacterium flavescens.</title>
        <authorList>
            <person name="Wang G."/>
        </authorList>
    </citation>
    <scope>NUCLEOTIDE SEQUENCE [LARGE SCALE GENOMIC DNA]</scope>
    <source>
        <strain evidence="8 9">KCTC 22160</strain>
    </source>
</reference>
<keyword evidence="3" id="KW-0479">Metal-binding</keyword>
<dbReference type="AlphaFoldDB" id="A0A6P0UQJ0"/>
<keyword evidence="6" id="KW-0464">Manganese</keyword>
<protein>
    <submittedName>
        <fullName evidence="8">NUDIX domain-containing protein</fullName>
    </submittedName>
</protein>
<evidence type="ECO:0000259" key="7">
    <source>
        <dbReference type="PROSITE" id="PS51462"/>
    </source>
</evidence>
<evidence type="ECO:0000256" key="4">
    <source>
        <dbReference type="ARBA" id="ARBA00022801"/>
    </source>
</evidence>
<evidence type="ECO:0000256" key="3">
    <source>
        <dbReference type="ARBA" id="ARBA00022723"/>
    </source>
</evidence>
<organism evidence="8 9">
    <name type="scientific">Leptobacterium flavescens</name>
    <dbReference type="NCBI Taxonomy" id="472055"/>
    <lineage>
        <taxon>Bacteria</taxon>
        <taxon>Pseudomonadati</taxon>
        <taxon>Bacteroidota</taxon>
        <taxon>Flavobacteriia</taxon>
        <taxon>Flavobacteriales</taxon>
        <taxon>Flavobacteriaceae</taxon>
        <taxon>Leptobacterium</taxon>
    </lineage>
</organism>
<comment type="cofactor">
    <cofactor evidence="1">
        <name>Mn(2+)</name>
        <dbReference type="ChEBI" id="CHEBI:29035"/>
    </cofactor>
</comment>
<dbReference type="RefSeq" id="WP_163607354.1">
    <property type="nucleotide sequence ID" value="NZ_JAABOO010000002.1"/>
</dbReference>
<evidence type="ECO:0000256" key="6">
    <source>
        <dbReference type="ARBA" id="ARBA00023211"/>
    </source>
</evidence>
<evidence type="ECO:0000256" key="1">
    <source>
        <dbReference type="ARBA" id="ARBA00001936"/>
    </source>
</evidence>
<dbReference type="EMBL" id="JAABOO010000002">
    <property type="protein sequence ID" value="NER14089.1"/>
    <property type="molecule type" value="Genomic_DNA"/>
</dbReference>
<feature type="domain" description="Nudix hydrolase" evidence="7">
    <location>
        <begin position="45"/>
        <end position="181"/>
    </location>
</feature>
<dbReference type="Proteomes" id="UP000468581">
    <property type="component" value="Unassembled WGS sequence"/>
</dbReference>
<dbReference type="PANTHER" id="PTHR12992">
    <property type="entry name" value="NUDIX HYDROLASE"/>
    <property type="match status" value="1"/>
</dbReference>
<keyword evidence="4" id="KW-0378">Hydrolase</keyword>
<keyword evidence="9" id="KW-1185">Reference proteome</keyword>
<dbReference type="InterPro" id="IPR000086">
    <property type="entry name" value="NUDIX_hydrolase_dom"/>
</dbReference>
<dbReference type="PROSITE" id="PS51462">
    <property type="entry name" value="NUDIX"/>
    <property type="match status" value="1"/>
</dbReference>
<evidence type="ECO:0000313" key="8">
    <source>
        <dbReference type="EMBL" id="NER14089.1"/>
    </source>
</evidence>
<dbReference type="PANTHER" id="PTHR12992:SF11">
    <property type="entry name" value="MITOCHONDRIAL COENZYME A DIPHOSPHATASE NUDT8"/>
    <property type="match status" value="1"/>
</dbReference>
<dbReference type="Gene3D" id="3.90.79.10">
    <property type="entry name" value="Nucleoside Triphosphate Pyrophosphohydrolase"/>
    <property type="match status" value="1"/>
</dbReference>
<sequence>MNFDLFQEFAPKIANMTLPGQESHYKMAPLARLKQLREEAIRTKNPREAAVLMLYYPDNEGQTRFVLIHRKTYPGVHSNQVGFPGGKIEEEDRNMEHTALRETCEEIGISPQQIDILCPLTEIYIPPSNFLVYPFMGIMNDTPEFTPQEDEVENIIEVLLSDFLNDEILFSEKLTTSYAKEISVPAFKLNGYTVWGATAMMLNEVKELLKSAF</sequence>
<comment type="caution">
    <text evidence="8">The sequence shown here is derived from an EMBL/GenBank/DDBJ whole genome shotgun (WGS) entry which is preliminary data.</text>
</comment>
<keyword evidence="5" id="KW-0460">Magnesium</keyword>
<comment type="cofactor">
    <cofactor evidence="2">
        <name>Mg(2+)</name>
        <dbReference type="ChEBI" id="CHEBI:18420"/>
    </cofactor>
</comment>
<dbReference type="SUPFAM" id="SSF55811">
    <property type="entry name" value="Nudix"/>
    <property type="match status" value="1"/>
</dbReference>
<proteinExistence type="predicted"/>
<gene>
    <name evidence="8" type="ORF">GWK08_11605</name>
</gene>
<evidence type="ECO:0000256" key="5">
    <source>
        <dbReference type="ARBA" id="ARBA00022842"/>
    </source>
</evidence>
<evidence type="ECO:0000256" key="2">
    <source>
        <dbReference type="ARBA" id="ARBA00001946"/>
    </source>
</evidence>
<name>A0A6P0UQJ0_9FLAO</name>
<dbReference type="GO" id="GO:0046872">
    <property type="term" value="F:metal ion binding"/>
    <property type="evidence" value="ECO:0007669"/>
    <property type="project" value="UniProtKB-KW"/>
</dbReference>
<evidence type="ECO:0000313" key="9">
    <source>
        <dbReference type="Proteomes" id="UP000468581"/>
    </source>
</evidence>
<dbReference type="Pfam" id="PF00293">
    <property type="entry name" value="NUDIX"/>
    <property type="match status" value="1"/>
</dbReference>